<dbReference type="GO" id="GO:0009055">
    <property type="term" value="F:electron transfer activity"/>
    <property type="evidence" value="ECO:0007669"/>
    <property type="project" value="InterPro"/>
</dbReference>
<comment type="cofactor">
    <cofactor evidence="12">
        <name>heme</name>
        <dbReference type="ChEBI" id="CHEBI:30413"/>
    </cofactor>
    <text evidence="12">The heme is bound between the two transmembrane subunits.</text>
</comment>
<evidence type="ECO:0000313" key="14">
    <source>
        <dbReference type="EMBL" id="KHF25493.1"/>
    </source>
</evidence>
<dbReference type="Proteomes" id="UP000190962">
    <property type="component" value="Unassembled WGS sequence"/>
</dbReference>
<dbReference type="GO" id="GO:0046872">
    <property type="term" value="F:metal ion binding"/>
    <property type="evidence" value="ECO:0007669"/>
    <property type="project" value="UniProtKB-KW"/>
</dbReference>
<reference evidence="14 16" key="1">
    <citation type="journal article" date="2014" name="BMC Genomics">
        <title>The genome of the intracellular bacterium of the coastal bivalve, Solemya velum: a blueprint for thriving in and out of symbiosis.</title>
        <authorList>
            <person name="Dmytrenko O."/>
            <person name="Russell S.L."/>
            <person name="Loo W.T."/>
            <person name="Fontanez K.M."/>
            <person name="Liao L."/>
            <person name="Roeselers G."/>
            <person name="Sharma R."/>
            <person name="Stewart F.J."/>
            <person name="Newton I.L."/>
            <person name="Woyke T."/>
            <person name="Wu D."/>
            <person name="Lang J.M."/>
            <person name="Eisen J.A."/>
            <person name="Cavanaugh C.M."/>
        </authorList>
    </citation>
    <scope>NUCLEOTIDE SEQUENCE [LARGE SCALE GENOMIC DNA]</scope>
    <source>
        <strain evidence="14 16">WH</strain>
    </source>
</reference>
<dbReference type="PIRSF" id="PIRSF000178">
    <property type="entry name" value="SDH_cyt_b560"/>
    <property type="match status" value="1"/>
</dbReference>
<comment type="function">
    <text evidence="1">Membrane-anchoring subunit of succinate dehydrogenase (SDH).</text>
</comment>
<evidence type="ECO:0000313" key="15">
    <source>
        <dbReference type="EMBL" id="OOY35326.1"/>
    </source>
</evidence>
<comment type="caution">
    <text evidence="14">The sequence shown here is derived from an EMBL/GenBank/DDBJ whole genome shotgun (WGS) entry which is preliminary data.</text>
</comment>
<comment type="subcellular location">
    <subcellularLocation>
        <location evidence="2">Membrane</location>
    </subcellularLocation>
</comment>
<dbReference type="OrthoDB" id="9799441at2"/>
<evidence type="ECO:0000256" key="3">
    <source>
        <dbReference type="ARBA" id="ARBA00007244"/>
    </source>
</evidence>
<dbReference type="Gene3D" id="1.20.1300.10">
    <property type="entry name" value="Fumarate reductase/succinate dehydrogenase, transmembrane subunit"/>
    <property type="match status" value="1"/>
</dbReference>
<accession>A0A0B0H5K5</accession>
<reference evidence="15 17" key="2">
    <citation type="submission" date="2016-11" db="EMBL/GenBank/DDBJ databases">
        <title>Mixed transmission modes and dynamic genome evolution in an obligate animal-bacterial symbiosis.</title>
        <authorList>
            <person name="Russell S.L."/>
            <person name="Corbett-Detig R.B."/>
            <person name="Cavanaugh C.M."/>
        </authorList>
    </citation>
    <scope>NUCLEOTIDE SEQUENCE [LARGE SCALE GENOMIC DNA]</scope>
    <source>
        <strain evidence="15">MA-KB16</strain>
    </source>
</reference>
<keyword evidence="9 12" id="KW-0408">Iron</keyword>
<keyword evidence="5 12" id="KW-0349">Heme</keyword>
<keyword evidence="7 12" id="KW-0479">Metal-binding</keyword>
<evidence type="ECO:0000256" key="5">
    <source>
        <dbReference type="ARBA" id="ARBA00022617"/>
    </source>
</evidence>
<dbReference type="EMBL" id="JRAA01000001">
    <property type="protein sequence ID" value="KHF25493.1"/>
    <property type="molecule type" value="Genomic_DNA"/>
</dbReference>
<dbReference type="AlphaFoldDB" id="A0A0B0H5K5"/>
<dbReference type="InterPro" id="IPR034804">
    <property type="entry name" value="SQR/QFR_C/D"/>
</dbReference>
<dbReference type="InterPro" id="IPR000701">
    <property type="entry name" value="SuccDH_FuR_B_TM-su"/>
</dbReference>
<dbReference type="GeneID" id="86992704"/>
<dbReference type="eggNOG" id="COG2009">
    <property type="taxonomic scope" value="Bacteria"/>
</dbReference>
<keyword evidence="6 13" id="KW-0812">Transmembrane</keyword>
<dbReference type="STRING" id="2340.JV46_18230"/>
<proteinExistence type="inferred from homology"/>
<feature type="transmembrane region" description="Helical" evidence="13">
    <location>
        <begin position="66"/>
        <end position="91"/>
    </location>
</feature>
<dbReference type="GO" id="GO:0016491">
    <property type="term" value="F:oxidoreductase activity"/>
    <property type="evidence" value="ECO:0007669"/>
    <property type="project" value="UniProtKB-KW"/>
</dbReference>
<organism evidence="14 16">
    <name type="scientific">Solemya velum gill symbiont</name>
    <dbReference type="NCBI Taxonomy" id="2340"/>
    <lineage>
        <taxon>Bacteria</taxon>
        <taxon>Pseudomonadati</taxon>
        <taxon>Pseudomonadota</taxon>
        <taxon>Gammaproteobacteria</taxon>
        <taxon>sulfur-oxidizing symbionts</taxon>
    </lineage>
</organism>
<evidence type="ECO:0000256" key="2">
    <source>
        <dbReference type="ARBA" id="ARBA00004370"/>
    </source>
</evidence>
<evidence type="ECO:0000256" key="9">
    <source>
        <dbReference type="ARBA" id="ARBA00023004"/>
    </source>
</evidence>
<keyword evidence="10 13" id="KW-0472">Membrane</keyword>
<evidence type="ECO:0000313" key="17">
    <source>
        <dbReference type="Proteomes" id="UP000190962"/>
    </source>
</evidence>
<dbReference type="Pfam" id="PF01127">
    <property type="entry name" value="Sdh_cyt"/>
    <property type="match status" value="1"/>
</dbReference>
<dbReference type="EMBL" id="MPNX01000005">
    <property type="protein sequence ID" value="OOY35326.1"/>
    <property type="molecule type" value="Genomic_DNA"/>
</dbReference>
<evidence type="ECO:0000256" key="4">
    <source>
        <dbReference type="ARBA" id="ARBA00020076"/>
    </source>
</evidence>
<dbReference type="PANTHER" id="PTHR10978:SF5">
    <property type="entry name" value="SUCCINATE DEHYDROGENASE CYTOCHROME B560 SUBUNIT, MITOCHONDRIAL"/>
    <property type="match status" value="1"/>
</dbReference>
<feature type="transmembrane region" description="Helical" evidence="13">
    <location>
        <begin position="20"/>
        <end position="46"/>
    </location>
</feature>
<dbReference type="GO" id="GO:0005886">
    <property type="term" value="C:plasma membrane"/>
    <property type="evidence" value="ECO:0007669"/>
    <property type="project" value="TreeGrafter"/>
</dbReference>
<evidence type="ECO:0000256" key="12">
    <source>
        <dbReference type="PIRSR" id="PIRSR000178-1"/>
    </source>
</evidence>
<keyword evidence="14" id="KW-0560">Oxidoreductase</keyword>
<evidence type="ECO:0000256" key="11">
    <source>
        <dbReference type="ARBA" id="ARBA00025912"/>
    </source>
</evidence>
<dbReference type="InterPro" id="IPR014314">
    <property type="entry name" value="Succ_DH_cytb556"/>
</dbReference>
<evidence type="ECO:0000256" key="13">
    <source>
        <dbReference type="SAM" id="Phobius"/>
    </source>
</evidence>
<feature type="binding site" description="axial binding residue" evidence="12">
    <location>
        <position position="82"/>
    </location>
    <ligand>
        <name>heme</name>
        <dbReference type="ChEBI" id="CHEBI:30413"/>
        <note>ligand shared with second transmembrane subunit</note>
    </ligand>
    <ligandPart>
        <name>Fe</name>
        <dbReference type="ChEBI" id="CHEBI:18248"/>
    </ligandPart>
</feature>
<dbReference type="SUPFAM" id="SSF81343">
    <property type="entry name" value="Fumarate reductase respiratory complex transmembrane subunits"/>
    <property type="match status" value="1"/>
</dbReference>
<evidence type="ECO:0000256" key="6">
    <source>
        <dbReference type="ARBA" id="ARBA00022692"/>
    </source>
</evidence>
<protein>
    <recommendedName>
        <fullName evidence="4">Succinate dehydrogenase cytochrome b556 subunit</fullName>
    </recommendedName>
</protein>
<dbReference type="Proteomes" id="UP000030856">
    <property type="component" value="Unassembled WGS sequence"/>
</dbReference>
<dbReference type="PANTHER" id="PTHR10978">
    <property type="entry name" value="SUCCINATE DEHYDROGENASE CYTOCHROME B560 SUBUNIT"/>
    <property type="match status" value="1"/>
</dbReference>
<comment type="subunit">
    <text evidence="11">Part of an enzyme complex containing four subunits: a flavoprotein, an iron-sulfur protein, plus two membrane-anchoring proteins, SdhC and SdhD. The complex can form homotrimers.</text>
</comment>
<sequence>MTQIAERPRFLNLMKIRLPLPGVLSILHRISGVLMVLAIPFLIYLLDLSLRDAAGFAAAAGVLDMLLIKLGLAVIVWGLFHHLFAGIRYLLLDMDIGVEKQQARASSWIVFGVSIVVTLIVLGVIW</sequence>
<comment type="similarity">
    <text evidence="3">Belongs to the cytochrome b560 family.</text>
</comment>
<dbReference type="GO" id="GO:0006099">
    <property type="term" value="P:tricarboxylic acid cycle"/>
    <property type="evidence" value="ECO:0007669"/>
    <property type="project" value="InterPro"/>
</dbReference>
<evidence type="ECO:0000313" key="16">
    <source>
        <dbReference type="Proteomes" id="UP000030856"/>
    </source>
</evidence>
<gene>
    <name evidence="14" type="primary">sdhC</name>
    <name evidence="15" type="ORF">BOV88_05170</name>
    <name evidence="14" type="ORF">JV46_18230</name>
</gene>
<dbReference type="CDD" id="cd03499">
    <property type="entry name" value="SQR_TypeC_SdhC"/>
    <property type="match status" value="1"/>
</dbReference>
<dbReference type="NCBIfam" id="TIGR02970">
    <property type="entry name" value="succ_dehyd_cytB"/>
    <property type="match status" value="1"/>
</dbReference>
<keyword evidence="16" id="KW-1185">Reference proteome</keyword>
<evidence type="ECO:0000256" key="8">
    <source>
        <dbReference type="ARBA" id="ARBA00022989"/>
    </source>
</evidence>
<feature type="transmembrane region" description="Helical" evidence="13">
    <location>
        <begin position="103"/>
        <end position="125"/>
    </location>
</feature>
<keyword evidence="8 13" id="KW-1133">Transmembrane helix</keyword>
<evidence type="ECO:0000256" key="1">
    <source>
        <dbReference type="ARBA" id="ARBA00004050"/>
    </source>
</evidence>
<evidence type="ECO:0000256" key="7">
    <source>
        <dbReference type="ARBA" id="ARBA00022723"/>
    </source>
</evidence>
<evidence type="ECO:0000256" key="10">
    <source>
        <dbReference type="ARBA" id="ARBA00023136"/>
    </source>
</evidence>
<name>A0A0B0H5K5_SOVGS</name>
<dbReference type="RefSeq" id="WP_043115148.1">
    <property type="nucleotide sequence ID" value="NZ_JRAA01000001.1"/>
</dbReference>